<dbReference type="STRING" id="211114.SAMN04489726_2524"/>
<gene>
    <name evidence="4" type="ORF">SAMN04489726_2524</name>
</gene>
<feature type="domain" description="FAD dependent oxidoreductase" evidence="3">
    <location>
        <begin position="17"/>
        <end position="365"/>
    </location>
</feature>
<evidence type="ECO:0000256" key="1">
    <source>
        <dbReference type="ARBA" id="ARBA00023002"/>
    </source>
</evidence>
<keyword evidence="2" id="KW-1133">Transmembrane helix</keyword>
<dbReference type="AlphaFoldDB" id="A0A1G9UP45"/>
<evidence type="ECO:0000259" key="3">
    <source>
        <dbReference type="Pfam" id="PF01266"/>
    </source>
</evidence>
<name>A0A1G9UP45_ALLAB</name>
<dbReference type="GO" id="GO:0005737">
    <property type="term" value="C:cytoplasm"/>
    <property type="evidence" value="ECO:0007669"/>
    <property type="project" value="TreeGrafter"/>
</dbReference>
<dbReference type="Gene3D" id="3.30.9.10">
    <property type="entry name" value="D-Amino Acid Oxidase, subunit A, domain 2"/>
    <property type="match status" value="1"/>
</dbReference>
<dbReference type="Pfam" id="PF01266">
    <property type="entry name" value="DAO"/>
    <property type="match status" value="1"/>
</dbReference>
<keyword evidence="1" id="KW-0560">Oxidoreductase</keyword>
<dbReference type="PANTHER" id="PTHR13847:SF287">
    <property type="entry name" value="FAD-DEPENDENT OXIDOREDUCTASE DOMAIN-CONTAINING PROTEIN 1"/>
    <property type="match status" value="1"/>
</dbReference>
<keyword evidence="2" id="KW-0472">Membrane</keyword>
<accession>A0A1G9UP45</accession>
<dbReference type="RefSeq" id="WP_030430694.1">
    <property type="nucleotide sequence ID" value="NZ_JOEF01000014.1"/>
</dbReference>
<dbReference type="eggNOG" id="COG0665">
    <property type="taxonomic scope" value="Bacteria"/>
</dbReference>
<keyword evidence="2" id="KW-0812">Transmembrane</keyword>
<dbReference type="Proteomes" id="UP000183376">
    <property type="component" value="Chromosome I"/>
</dbReference>
<proteinExistence type="predicted"/>
<dbReference type="PANTHER" id="PTHR13847">
    <property type="entry name" value="SARCOSINE DEHYDROGENASE-RELATED"/>
    <property type="match status" value="1"/>
</dbReference>
<dbReference type="SUPFAM" id="SSF51905">
    <property type="entry name" value="FAD/NAD(P)-binding domain"/>
    <property type="match status" value="1"/>
</dbReference>
<evidence type="ECO:0000313" key="4">
    <source>
        <dbReference type="EMBL" id="SDM61624.1"/>
    </source>
</evidence>
<evidence type="ECO:0000313" key="5">
    <source>
        <dbReference type="Proteomes" id="UP000183376"/>
    </source>
</evidence>
<dbReference type="OrthoDB" id="9805852at2"/>
<reference evidence="4 5" key="1">
    <citation type="submission" date="2016-10" db="EMBL/GenBank/DDBJ databases">
        <authorList>
            <person name="de Groot N.N."/>
        </authorList>
    </citation>
    <scope>NUCLEOTIDE SEQUENCE [LARGE SCALE GENOMIC DNA]</scope>
    <source>
        <strain evidence="4 5">DSM 44149</strain>
    </source>
</reference>
<feature type="transmembrane region" description="Helical" evidence="2">
    <location>
        <begin position="12"/>
        <end position="34"/>
    </location>
</feature>
<protein>
    <submittedName>
        <fullName evidence="4">Glycine/D-amino acid oxidase</fullName>
    </submittedName>
</protein>
<dbReference type="InterPro" id="IPR006076">
    <property type="entry name" value="FAD-dep_OxRdtase"/>
</dbReference>
<organism evidence="4 5">
    <name type="scientific">Allokutzneria albata</name>
    <name type="common">Kibdelosporangium albatum</name>
    <dbReference type="NCBI Taxonomy" id="211114"/>
    <lineage>
        <taxon>Bacteria</taxon>
        <taxon>Bacillati</taxon>
        <taxon>Actinomycetota</taxon>
        <taxon>Actinomycetes</taxon>
        <taxon>Pseudonocardiales</taxon>
        <taxon>Pseudonocardiaceae</taxon>
        <taxon>Allokutzneria</taxon>
    </lineage>
</organism>
<dbReference type="Gene3D" id="3.50.50.60">
    <property type="entry name" value="FAD/NAD(P)-binding domain"/>
    <property type="match status" value="1"/>
</dbReference>
<dbReference type="InterPro" id="IPR036188">
    <property type="entry name" value="FAD/NAD-bd_sf"/>
</dbReference>
<dbReference type="GO" id="GO:0016491">
    <property type="term" value="F:oxidoreductase activity"/>
    <property type="evidence" value="ECO:0007669"/>
    <property type="project" value="UniProtKB-KW"/>
</dbReference>
<sequence>MTTSYWQRSALPATAEVVVVGGGLLGVACAYWLARQGARPVLVEARELVSGATGRNSGMVVQATAESYPDAVRRLGGPRAKEVCEIAGEGMRLVAEIVAEEGISCDHRETGHLQFALVPDQHEESVAALHEDGFEARLLDRSGVAELVRTRLADDVCGGLLLPGALVHSVRLVRGLAEAAARHGASVFTHCPVTSVGERGVETTRGSISAEAVVVATNAWSGGLLPELQGLLTPVQGQMLATEPLPPVCSSGMSAHISSHGEYWQQTPDGRIVLGGCRGAGALDRVDALAGVPEDAVHEALLGVLPRLFPDIGPIRVTDSWVGPMAFTADLVPVASQVRERVWAVGGFSGHGMPFGLSLGRVLASAVTAGSALSQTFAHERLAA</sequence>
<dbReference type="EMBL" id="LT629701">
    <property type="protein sequence ID" value="SDM61624.1"/>
    <property type="molecule type" value="Genomic_DNA"/>
</dbReference>
<evidence type="ECO:0000256" key="2">
    <source>
        <dbReference type="SAM" id="Phobius"/>
    </source>
</evidence>
<keyword evidence="5" id="KW-1185">Reference proteome</keyword>